<dbReference type="EMBL" id="VAJI01000070">
    <property type="protein sequence ID" value="TRB33651.1"/>
    <property type="molecule type" value="Genomic_DNA"/>
</dbReference>
<evidence type="ECO:0000313" key="3">
    <source>
        <dbReference type="EMBL" id="TRB71683.1"/>
    </source>
</evidence>
<evidence type="ECO:0000313" key="6">
    <source>
        <dbReference type="Proteomes" id="UP000318394"/>
    </source>
</evidence>
<protein>
    <submittedName>
        <fullName evidence="3">Uncharacterized protein</fullName>
    </submittedName>
</protein>
<dbReference type="EMBL" id="UGPN01000002">
    <property type="protein sequence ID" value="STY59745.1"/>
    <property type="molecule type" value="Genomic_DNA"/>
</dbReference>
<dbReference type="AlphaFoldDB" id="A0A249A011"/>
<dbReference type="Proteomes" id="UP000318394">
    <property type="component" value="Unassembled WGS sequence"/>
</dbReference>
<dbReference type="Proteomes" id="UP000254802">
    <property type="component" value="Unassembled WGS sequence"/>
</dbReference>
<gene>
    <name evidence="3" type="ORF">FEA53_13230</name>
    <name evidence="2" type="ORF">FEB89_13615</name>
    <name evidence="1" type="ORF">NCTC10638_00925</name>
</gene>
<dbReference type="EMBL" id="VAJB01000051">
    <property type="protein sequence ID" value="TRB71683.1"/>
    <property type="molecule type" value="Genomic_DNA"/>
</dbReference>
<organism evidence="3 5">
    <name type="scientific">Mannheimia haemolytica</name>
    <name type="common">Pasteurella haemolytica</name>
    <dbReference type="NCBI Taxonomy" id="75985"/>
    <lineage>
        <taxon>Bacteria</taxon>
        <taxon>Pseudomonadati</taxon>
        <taxon>Pseudomonadota</taxon>
        <taxon>Gammaproteobacteria</taxon>
        <taxon>Pasteurellales</taxon>
        <taxon>Pasteurellaceae</taxon>
        <taxon>Mannheimia</taxon>
    </lineage>
</organism>
<dbReference type="KEGG" id="mhaq:WC39_05485"/>
<evidence type="ECO:0000313" key="5">
    <source>
        <dbReference type="Proteomes" id="UP000315164"/>
    </source>
</evidence>
<keyword evidence="6" id="KW-1185">Reference proteome</keyword>
<dbReference type="OrthoDB" id="9947585at2"/>
<dbReference type="RefSeq" id="WP_006250251.1">
    <property type="nucleotide sequence ID" value="NZ_CP011098.1"/>
</dbReference>
<proteinExistence type="predicted"/>
<evidence type="ECO:0000313" key="1">
    <source>
        <dbReference type="EMBL" id="STY59745.1"/>
    </source>
</evidence>
<reference evidence="1 4" key="1">
    <citation type="submission" date="2018-06" db="EMBL/GenBank/DDBJ databases">
        <authorList>
            <consortium name="Pathogen Informatics"/>
            <person name="Doyle S."/>
        </authorList>
    </citation>
    <scope>NUCLEOTIDE SEQUENCE [LARGE SCALE GENOMIC DNA]</scope>
    <source>
        <strain evidence="1 4">NCTC10638</strain>
    </source>
</reference>
<accession>A0A249A011</accession>
<name>A0A249A011_MANHA</name>
<evidence type="ECO:0000313" key="4">
    <source>
        <dbReference type="Proteomes" id="UP000254802"/>
    </source>
</evidence>
<dbReference type="KEGG" id="mhay:VK67_05790"/>
<sequence>MSNQEFVKLGSVEPSTIDELQKEDIRQAILKSVSITPYYVGLEIAVCQAISAINKFSDGCITEELLDTKNGDKYRKNN</sequence>
<reference evidence="5 6" key="2">
    <citation type="journal article" date="2019" name="Vet. Microbiol.">
        <title>Genetic characterization of susceptible and multi-drug resistant Mannheimia haemolytica isolated from high-risk stocker calves prior to and after antimicrobial metaphylaxis.</title>
        <authorList>
            <person name="Snyder E.R."/>
            <person name="Alvarez-Narvaez S."/>
            <person name="Credille B.C."/>
        </authorList>
    </citation>
    <scope>NUCLEOTIDE SEQUENCE [LARGE SCALE GENOMIC DNA]</scope>
    <source>
        <strain evidence="3 5">UGA-R5-128-1</strain>
        <strain evidence="2 6">UGA-R7-163-1</strain>
    </source>
</reference>
<dbReference type="Proteomes" id="UP000315164">
    <property type="component" value="Unassembled WGS sequence"/>
</dbReference>
<dbReference type="GeneID" id="67369166"/>
<evidence type="ECO:0000313" key="2">
    <source>
        <dbReference type="EMBL" id="TRB33651.1"/>
    </source>
</evidence>